<dbReference type="PANTHER" id="PTHR24082">
    <property type="entry name" value="NUCLEAR HORMONE RECEPTOR"/>
    <property type="match status" value="1"/>
</dbReference>
<dbReference type="InterPro" id="IPR050234">
    <property type="entry name" value="Nuclear_hormone_rcpt_NR1"/>
</dbReference>
<evidence type="ECO:0000313" key="9">
    <source>
        <dbReference type="EMBL" id="CAD7639784.1"/>
    </source>
</evidence>
<dbReference type="InterPro" id="IPR035500">
    <property type="entry name" value="NHR-like_dom_sf"/>
</dbReference>
<name>A0A7R9LDQ1_9ACAR</name>
<gene>
    <name evidence="9" type="ORF">ONB1V03_LOCUS2197</name>
</gene>
<keyword evidence="6" id="KW-0804">Transcription</keyword>
<evidence type="ECO:0000256" key="1">
    <source>
        <dbReference type="ARBA" id="ARBA00022723"/>
    </source>
</evidence>
<sequence>SLDESSMNGMCDRNDFLYDILDDNNFSVEELNKQIMDIENGVQSDSMDDTNTCPTSDDDNDISMDVLQRAVEFELAVIPIARPVSEYHHDFNTTESYLLNELFNSTKIIGQPLTKITLEITNMEEFNRTVSFKFDRGIRNFTRGVKGLTAFKNILHEDRISLLKYGCVETLLMRTVMHVDYQEECMRLPWDKENSLMFKLKYLKSFKPEVYNSYIRYLSKMSPIWDSDVAIIDLMMPIILFNPDRPNLINRDVVKVQQHMYMYLLERYLILKYRSECEAKSRFLRLMNTLNDVNILREMQKKHTLQLCNSSLVTPLLLEVFDVKSTAPVESGSSSIDFISSPISSDL</sequence>
<feature type="domain" description="NR LBD" evidence="8">
    <location>
        <begin position="94"/>
        <end position="326"/>
    </location>
</feature>
<evidence type="ECO:0000259" key="8">
    <source>
        <dbReference type="PROSITE" id="PS51843"/>
    </source>
</evidence>
<dbReference type="GO" id="GO:0045944">
    <property type="term" value="P:positive regulation of transcription by RNA polymerase II"/>
    <property type="evidence" value="ECO:0007669"/>
    <property type="project" value="TreeGrafter"/>
</dbReference>
<keyword evidence="4" id="KW-0805">Transcription regulation</keyword>
<dbReference type="PANTHER" id="PTHR24082:SF283">
    <property type="entry name" value="NUCLEAR HORMONE RECEPTOR HR96"/>
    <property type="match status" value="1"/>
</dbReference>
<dbReference type="SUPFAM" id="SSF48508">
    <property type="entry name" value="Nuclear receptor ligand-binding domain"/>
    <property type="match status" value="1"/>
</dbReference>
<dbReference type="EMBL" id="CAJPVJ010000478">
    <property type="protein sequence ID" value="CAG2162605.1"/>
    <property type="molecule type" value="Genomic_DNA"/>
</dbReference>
<evidence type="ECO:0000256" key="2">
    <source>
        <dbReference type="ARBA" id="ARBA00022771"/>
    </source>
</evidence>
<keyword evidence="7" id="KW-0675">Receptor</keyword>
<reference evidence="9" key="1">
    <citation type="submission" date="2020-11" db="EMBL/GenBank/DDBJ databases">
        <authorList>
            <person name="Tran Van P."/>
        </authorList>
    </citation>
    <scope>NUCLEOTIDE SEQUENCE</scope>
</reference>
<keyword evidence="2" id="KW-0863">Zinc-finger</keyword>
<evidence type="ECO:0000313" key="10">
    <source>
        <dbReference type="Proteomes" id="UP000728032"/>
    </source>
</evidence>
<evidence type="ECO:0000256" key="7">
    <source>
        <dbReference type="ARBA" id="ARBA00023170"/>
    </source>
</evidence>
<evidence type="ECO:0000256" key="3">
    <source>
        <dbReference type="ARBA" id="ARBA00022833"/>
    </source>
</evidence>
<evidence type="ECO:0000256" key="4">
    <source>
        <dbReference type="ARBA" id="ARBA00023015"/>
    </source>
</evidence>
<evidence type="ECO:0000256" key="6">
    <source>
        <dbReference type="ARBA" id="ARBA00023163"/>
    </source>
</evidence>
<dbReference type="GO" id="GO:0004879">
    <property type="term" value="F:nuclear receptor activity"/>
    <property type="evidence" value="ECO:0007669"/>
    <property type="project" value="TreeGrafter"/>
</dbReference>
<dbReference type="GO" id="GO:0030154">
    <property type="term" value="P:cell differentiation"/>
    <property type="evidence" value="ECO:0007669"/>
    <property type="project" value="TreeGrafter"/>
</dbReference>
<dbReference type="Proteomes" id="UP000728032">
    <property type="component" value="Unassembled WGS sequence"/>
</dbReference>
<dbReference type="AlphaFoldDB" id="A0A7R9LDQ1"/>
<accession>A0A7R9LDQ1</accession>
<dbReference type="EMBL" id="OC915303">
    <property type="protein sequence ID" value="CAD7639784.1"/>
    <property type="molecule type" value="Genomic_DNA"/>
</dbReference>
<proteinExistence type="predicted"/>
<evidence type="ECO:0000256" key="5">
    <source>
        <dbReference type="ARBA" id="ARBA00023125"/>
    </source>
</evidence>
<dbReference type="GO" id="GO:0000122">
    <property type="term" value="P:negative regulation of transcription by RNA polymerase II"/>
    <property type="evidence" value="ECO:0007669"/>
    <property type="project" value="TreeGrafter"/>
</dbReference>
<feature type="non-terminal residue" evidence="9">
    <location>
        <position position="1"/>
    </location>
</feature>
<dbReference type="InterPro" id="IPR000536">
    <property type="entry name" value="Nucl_hrmn_rcpt_lig-bd"/>
</dbReference>
<dbReference type="GO" id="GO:0000978">
    <property type="term" value="F:RNA polymerase II cis-regulatory region sequence-specific DNA binding"/>
    <property type="evidence" value="ECO:0007669"/>
    <property type="project" value="TreeGrafter"/>
</dbReference>
<dbReference type="GO" id="GO:0008270">
    <property type="term" value="F:zinc ion binding"/>
    <property type="evidence" value="ECO:0007669"/>
    <property type="project" value="UniProtKB-KW"/>
</dbReference>
<dbReference type="OrthoDB" id="6352325at2759"/>
<keyword evidence="5" id="KW-0238">DNA-binding</keyword>
<protein>
    <recommendedName>
        <fullName evidence="8">NR LBD domain-containing protein</fullName>
    </recommendedName>
</protein>
<dbReference type="PROSITE" id="PS51843">
    <property type="entry name" value="NR_LBD"/>
    <property type="match status" value="1"/>
</dbReference>
<organism evidence="9">
    <name type="scientific">Oppiella nova</name>
    <dbReference type="NCBI Taxonomy" id="334625"/>
    <lineage>
        <taxon>Eukaryota</taxon>
        <taxon>Metazoa</taxon>
        <taxon>Ecdysozoa</taxon>
        <taxon>Arthropoda</taxon>
        <taxon>Chelicerata</taxon>
        <taxon>Arachnida</taxon>
        <taxon>Acari</taxon>
        <taxon>Acariformes</taxon>
        <taxon>Sarcoptiformes</taxon>
        <taxon>Oribatida</taxon>
        <taxon>Brachypylina</taxon>
        <taxon>Oppioidea</taxon>
        <taxon>Oppiidae</taxon>
        <taxon>Oppiella</taxon>
    </lineage>
</organism>
<keyword evidence="10" id="KW-1185">Reference proteome</keyword>
<keyword evidence="1" id="KW-0479">Metal-binding</keyword>
<dbReference type="Gene3D" id="1.10.565.10">
    <property type="entry name" value="Retinoid X Receptor"/>
    <property type="match status" value="1"/>
</dbReference>
<keyword evidence="3" id="KW-0862">Zinc</keyword>